<keyword evidence="2" id="KW-0808">Transferase</keyword>
<accession>M3VG38</accession>
<feature type="domain" description="Methyltransferase type 12" evidence="1">
    <location>
        <begin position="57"/>
        <end position="154"/>
    </location>
</feature>
<dbReference type="SUPFAM" id="SSF53335">
    <property type="entry name" value="S-adenosyl-L-methionine-dependent methyltransferases"/>
    <property type="match status" value="1"/>
</dbReference>
<dbReference type="InterPro" id="IPR029063">
    <property type="entry name" value="SAM-dependent_MTases_sf"/>
</dbReference>
<sequence length="205" mass="22243">MVEVMTTPPLPRWITDTKPGHSEWYVDRFRTMAAEGADLVGEARLIDAMVGRGSRILDAGCGPGRVGGYLHEVGHEVVGVDVDPILIDAAIADHPGPDWQVQDLSTLDLLDQSGDRRRFDAIVCAGNVLAFVAPETEALVLSRLREHLAADGFIAVGFHTDKLSIATFDDAVAAADLTLDLRLSTWDVKPWRDDADFAVSVLRSV</sequence>
<dbReference type="InterPro" id="IPR013217">
    <property type="entry name" value="Methyltransf_12"/>
</dbReference>
<dbReference type="EMBL" id="BAOP01000019">
    <property type="protein sequence ID" value="GAC80599.1"/>
    <property type="molecule type" value="Genomic_DNA"/>
</dbReference>
<protein>
    <submittedName>
        <fullName evidence="2">Putative methyltransferase</fullName>
    </submittedName>
</protein>
<dbReference type="GO" id="GO:0032259">
    <property type="term" value="P:methylation"/>
    <property type="evidence" value="ECO:0007669"/>
    <property type="project" value="UniProtKB-KW"/>
</dbReference>
<gene>
    <name evidence="2" type="ORF">GM1_019_00610</name>
</gene>
<dbReference type="Gene3D" id="3.40.50.150">
    <property type="entry name" value="Vaccinia Virus protein VP39"/>
    <property type="match status" value="1"/>
</dbReference>
<evidence type="ECO:0000313" key="2">
    <source>
        <dbReference type="EMBL" id="GAC80599.1"/>
    </source>
</evidence>
<keyword evidence="2" id="KW-0489">Methyltransferase</keyword>
<evidence type="ECO:0000313" key="3">
    <source>
        <dbReference type="Proteomes" id="UP000035009"/>
    </source>
</evidence>
<evidence type="ECO:0000259" key="1">
    <source>
        <dbReference type="Pfam" id="PF08242"/>
    </source>
</evidence>
<dbReference type="Proteomes" id="UP000035009">
    <property type="component" value="Unassembled WGS sequence"/>
</dbReference>
<reference evidence="2 3" key="1">
    <citation type="submission" date="2013-02" db="EMBL/GenBank/DDBJ databases">
        <title>Whole genome shotgun sequence of Gordonia malaquae NBRC 108250.</title>
        <authorList>
            <person name="Yoshida I."/>
            <person name="Hosoyama A."/>
            <person name="Tsuchikane K."/>
            <person name="Ando Y."/>
            <person name="Baba S."/>
            <person name="Ohji S."/>
            <person name="Hamada M."/>
            <person name="Tamura T."/>
            <person name="Yamazoe A."/>
            <person name="Yamazaki S."/>
            <person name="Fujita N."/>
        </authorList>
    </citation>
    <scope>NUCLEOTIDE SEQUENCE [LARGE SCALE GENOMIC DNA]</scope>
    <source>
        <strain evidence="2 3">NBRC 108250</strain>
    </source>
</reference>
<name>M3VG38_GORML</name>
<dbReference type="CDD" id="cd02440">
    <property type="entry name" value="AdoMet_MTases"/>
    <property type="match status" value="1"/>
</dbReference>
<dbReference type="STRING" id="410332.SAMN04488550_1351"/>
<comment type="caution">
    <text evidence="2">The sequence shown here is derived from an EMBL/GenBank/DDBJ whole genome shotgun (WGS) entry which is preliminary data.</text>
</comment>
<dbReference type="eggNOG" id="COG0500">
    <property type="taxonomic scope" value="Bacteria"/>
</dbReference>
<proteinExistence type="predicted"/>
<keyword evidence="3" id="KW-1185">Reference proteome</keyword>
<organism evidence="2 3">
    <name type="scientific">Gordonia malaquae NBRC 108250</name>
    <dbReference type="NCBI Taxonomy" id="1223542"/>
    <lineage>
        <taxon>Bacteria</taxon>
        <taxon>Bacillati</taxon>
        <taxon>Actinomycetota</taxon>
        <taxon>Actinomycetes</taxon>
        <taxon>Mycobacteriales</taxon>
        <taxon>Gordoniaceae</taxon>
        <taxon>Gordonia</taxon>
    </lineage>
</organism>
<dbReference type="AlphaFoldDB" id="M3VG38"/>
<dbReference type="GO" id="GO:0008168">
    <property type="term" value="F:methyltransferase activity"/>
    <property type="evidence" value="ECO:0007669"/>
    <property type="project" value="UniProtKB-KW"/>
</dbReference>
<dbReference type="Pfam" id="PF08242">
    <property type="entry name" value="Methyltransf_12"/>
    <property type="match status" value="1"/>
</dbReference>